<evidence type="ECO:0000313" key="2">
    <source>
        <dbReference type="EMBL" id="MPM74444.1"/>
    </source>
</evidence>
<reference evidence="2" key="1">
    <citation type="submission" date="2019-08" db="EMBL/GenBank/DDBJ databases">
        <authorList>
            <person name="Kucharzyk K."/>
            <person name="Murdoch R.W."/>
            <person name="Higgins S."/>
            <person name="Loffler F."/>
        </authorList>
    </citation>
    <scope>NUCLEOTIDE SEQUENCE</scope>
</reference>
<feature type="region of interest" description="Disordered" evidence="1">
    <location>
        <begin position="59"/>
        <end position="79"/>
    </location>
</feature>
<dbReference type="AlphaFoldDB" id="A0A645CBZ0"/>
<organism evidence="2">
    <name type="scientific">bioreactor metagenome</name>
    <dbReference type="NCBI Taxonomy" id="1076179"/>
    <lineage>
        <taxon>unclassified sequences</taxon>
        <taxon>metagenomes</taxon>
        <taxon>ecological metagenomes</taxon>
    </lineage>
</organism>
<proteinExistence type="predicted"/>
<feature type="compositionally biased region" description="Basic residues" evidence="1">
    <location>
        <begin position="67"/>
        <end position="79"/>
    </location>
</feature>
<gene>
    <name evidence="2" type="ORF">SDC9_121432</name>
</gene>
<evidence type="ECO:0000256" key="1">
    <source>
        <dbReference type="SAM" id="MobiDB-lite"/>
    </source>
</evidence>
<evidence type="ECO:0008006" key="3">
    <source>
        <dbReference type="Google" id="ProtNLM"/>
    </source>
</evidence>
<comment type="caution">
    <text evidence="2">The sequence shown here is derived from an EMBL/GenBank/DDBJ whole genome shotgun (WGS) entry which is preliminary data.</text>
</comment>
<protein>
    <recommendedName>
        <fullName evidence="3">Helix-turn-helix domain-containing protein</fullName>
    </recommendedName>
</protein>
<name>A0A645CBZ0_9ZZZZ</name>
<accession>A0A645CBZ0</accession>
<dbReference type="EMBL" id="VSSQ01025968">
    <property type="protein sequence ID" value="MPM74444.1"/>
    <property type="molecule type" value="Genomic_DNA"/>
</dbReference>
<sequence>MVYNEVAILRGDVMEFITIEQASEKWGISHRRIQVLCAEGRIEGVVKFGRALAIPVASKKSNDGRIKSGKYQKKRRNDL</sequence>